<dbReference type="EMBL" id="QSPV01000007">
    <property type="protein sequence ID" value="RGJ93435.1"/>
    <property type="molecule type" value="Genomic_DNA"/>
</dbReference>
<evidence type="ECO:0000313" key="2">
    <source>
        <dbReference type="Proteomes" id="UP000260844"/>
    </source>
</evidence>
<gene>
    <name evidence="1" type="ORF">DXD40_10090</name>
</gene>
<name>A0A8B2YU66_BACUN</name>
<proteinExistence type="predicted"/>
<organism evidence="1 2">
    <name type="scientific">Bacteroides uniformis</name>
    <dbReference type="NCBI Taxonomy" id="820"/>
    <lineage>
        <taxon>Bacteria</taxon>
        <taxon>Pseudomonadati</taxon>
        <taxon>Bacteroidota</taxon>
        <taxon>Bacteroidia</taxon>
        <taxon>Bacteroidales</taxon>
        <taxon>Bacteroidaceae</taxon>
        <taxon>Bacteroides</taxon>
    </lineage>
</organism>
<evidence type="ECO:0000313" key="1">
    <source>
        <dbReference type="EMBL" id="RGJ93435.1"/>
    </source>
</evidence>
<accession>A0A8B2YU66</accession>
<protein>
    <submittedName>
        <fullName evidence="1">Uncharacterized protein</fullName>
    </submittedName>
</protein>
<dbReference type="AlphaFoldDB" id="A0A8B2YU66"/>
<reference evidence="1 2" key="1">
    <citation type="submission" date="2018-08" db="EMBL/GenBank/DDBJ databases">
        <title>A genome reference for cultivated species of the human gut microbiota.</title>
        <authorList>
            <person name="Zou Y."/>
            <person name="Xue W."/>
            <person name="Luo G."/>
        </authorList>
    </citation>
    <scope>NUCLEOTIDE SEQUENCE [LARGE SCALE GENOMIC DNA]</scope>
    <source>
        <strain evidence="1 2">TM04-30</strain>
    </source>
</reference>
<comment type="caution">
    <text evidence="1">The sequence shown here is derived from an EMBL/GenBank/DDBJ whole genome shotgun (WGS) entry which is preliminary data.</text>
</comment>
<sequence>MTHFLLGTAFIGHVKAEIRIVMKKFVLLILFVFSLISSSFGQIKCSDLVDSMMVWKEQNVSMQRIHQSLANLPKQIIGKDQDHVEYKLKVSTVIGPKLVSFYFSKTYGGIISFEDTKSMSINDIIDLVAMQEEIMKKYGAGEKEDVKDGKTGKSIGWKYKGKNGIKSLFMKTEVMGIPITGITFSWGDM</sequence>
<dbReference type="Proteomes" id="UP000260844">
    <property type="component" value="Unassembled WGS sequence"/>
</dbReference>